<gene>
    <name evidence="4 9" type="primary">truA</name>
    <name evidence="9" type="ORF">ENW96_14970</name>
</gene>
<dbReference type="PANTHER" id="PTHR11142">
    <property type="entry name" value="PSEUDOURIDYLATE SYNTHASE"/>
    <property type="match status" value="1"/>
</dbReference>
<evidence type="ECO:0000256" key="1">
    <source>
        <dbReference type="ARBA" id="ARBA00009375"/>
    </source>
</evidence>
<dbReference type="InterPro" id="IPR020097">
    <property type="entry name" value="PsdUridine_synth_TruA_a/b_dom"/>
</dbReference>
<dbReference type="PIRSF" id="PIRSF001430">
    <property type="entry name" value="tRNA_psdUrid_synth"/>
    <property type="match status" value="1"/>
</dbReference>
<dbReference type="InterPro" id="IPR020103">
    <property type="entry name" value="PsdUridine_synth_cat_dom_sf"/>
</dbReference>
<dbReference type="SUPFAM" id="SSF55120">
    <property type="entry name" value="Pseudouridine synthase"/>
    <property type="match status" value="1"/>
</dbReference>
<dbReference type="HAMAP" id="MF_00171">
    <property type="entry name" value="TruA"/>
    <property type="match status" value="1"/>
</dbReference>
<keyword evidence="2 4" id="KW-0819">tRNA processing</keyword>
<evidence type="ECO:0000259" key="8">
    <source>
        <dbReference type="Pfam" id="PF01416"/>
    </source>
</evidence>
<sequence>MGPRRNIRLTLEYDGTCYHGWQRQKNALTIQEVIETALARLTGEAVRLIGSGRTDAGVHALGQVANFSTRSTAPLRAFLLGLNSLLPLDIAVLEAQEAPLDFHARYAAKAKTYEYRILNRPVRSPVHQRHAWCLAPPLNAAAMQAAAAVLPGEHDFAAFRAAGSRPGSAVRRVREVVWHCRPGGWLSLTITANGFLRGMVRGLVGTMVEIGRGKYPPAYLEEVLEKRERRLAGPTAPPQGLFLVNVEY</sequence>
<name>A0A7C3V9U1_9BACT</name>
<keyword evidence="3 4" id="KW-0413">Isomerase</keyword>
<dbReference type="EMBL" id="DTMF01000362">
    <property type="protein sequence ID" value="HGF35659.1"/>
    <property type="molecule type" value="Genomic_DNA"/>
</dbReference>
<dbReference type="GO" id="GO:0160147">
    <property type="term" value="F:tRNA pseudouridine(38-40) synthase activity"/>
    <property type="evidence" value="ECO:0007669"/>
    <property type="project" value="UniProtKB-EC"/>
</dbReference>
<dbReference type="InterPro" id="IPR020094">
    <property type="entry name" value="TruA/RsuA/RluB/E/F_N"/>
</dbReference>
<proteinExistence type="inferred from homology"/>
<dbReference type="InterPro" id="IPR001406">
    <property type="entry name" value="PsdUridine_synth_TruA"/>
</dbReference>
<reference evidence="9" key="1">
    <citation type="journal article" date="2020" name="mSystems">
        <title>Genome- and Community-Level Interaction Insights into Carbon Utilization and Element Cycling Functions of Hydrothermarchaeota in Hydrothermal Sediment.</title>
        <authorList>
            <person name="Zhou Z."/>
            <person name="Liu Y."/>
            <person name="Xu W."/>
            <person name="Pan J."/>
            <person name="Luo Z.H."/>
            <person name="Li M."/>
        </authorList>
    </citation>
    <scope>NUCLEOTIDE SEQUENCE [LARGE SCALE GENOMIC DNA]</scope>
    <source>
        <strain evidence="9">SpSt-897</strain>
    </source>
</reference>
<evidence type="ECO:0000256" key="7">
    <source>
        <dbReference type="RuleBase" id="RU003792"/>
    </source>
</evidence>
<dbReference type="Gene3D" id="3.30.70.580">
    <property type="entry name" value="Pseudouridine synthase I, catalytic domain, N-terminal subdomain"/>
    <property type="match status" value="1"/>
</dbReference>
<dbReference type="EC" id="5.4.99.12" evidence="4"/>
<evidence type="ECO:0000313" key="9">
    <source>
        <dbReference type="EMBL" id="HGF35659.1"/>
    </source>
</evidence>
<accession>A0A7C3V9U1</accession>
<dbReference type="GO" id="GO:0031119">
    <property type="term" value="P:tRNA pseudouridine synthesis"/>
    <property type="evidence" value="ECO:0007669"/>
    <property type="project" value="UniProtKB-UniRule"/>
</dbReference>
<dbReference type="FunFam" id="3.30.70.580:FF:000001">
    <property type="entry name" value="tRNA pseudouridine synthase A"/>
    <property type="match status" value="1"/>
</dbReference>
<organism evidence="9">
    <name type="scientific">Desulfobacca acetoxidans</name>
    <dbReference type="NCBI Taxonomy" id="60893"/>
    <lineage>
        <taxon>Bacteria</taxon>
        <taxon>Pseudomonadati</taxon>
        <taxon>Thermodesulfobacteriota</taxon>
        <taxon>Desulfobaccia</taxon>
        <taxon>Desulfobaccales</taxon>
        <taxon>Desulfobaccaceae</taxon>
        <taxon>Desulfobacca</taxon>
    </lineage>
</organism>
<dbReference type="PANTHER" id="PTHR11142:SF0">
    <property type="entry name" value="TRNA PSEUDOURIDINE SYNTHASE-LIKE 1"/>
    <property type="match status" value="1"/>
</dbReference>
<dbReference type="Gene3D" id="3.30.70.660">
    <property type="entry name" value="Pseudouridine synthase I, catalytic domain, C-terminal subdomain"/>
    <property type="match status" value="1"/>
</dbReference>
<evidence type="ECO:0000256" key="3">
    <source>
        <dbReference type="ARBA" id="ARBA00023235"/>
    </source>
</evidence>
<comment type="caution">
    <text evidence="4">Lacks conserved residue(s) required for the propagation of feature annotation.</text>
</comment>
<comment type="function">
    <text evidence="4">Formation of pseudouridine at positions 38, 39 and 40 in the anticodon stem and loop of transfer RNAs.</text>
</comment>
<comment type="caution">
    <text evidence="9">The sequence shown here is derived from an EMBL/GenBank/DDBJ whole genome shotgun (WGS) entry which is preliminary data.</text>
</comment>
<comment type="subunit">
    <text evidence="4">Homodimer.</text>
</comment>
<dbReference type="InterPro" id="IPR020095">
    <property type="entry name" value="PsdUridine_synth_TruA_C"/>
</dbReference>
<dbReference type="GO" id="GO:0003723">
    <property type="term" value="F:RNA binding"/>
    <property type="evidence" value="ECO:0007669"/>
    <property type="project" value="InterPro"/>
</dbReference>
<dbReference type="CDD" id="cd02570">
    <property type="entry name" value="PseudoU_synth_EcTruA"/>
    <property type="match status" value="1"/>
</dbReference>
<evidence type="ECO:0000256" key="4">
    <source>
        <dbReference type="HAMAP-Rule" id="MF_00171"/>
    </source>
</evidence>
<evidence type="ECO:0000256" key="6">
    <source>
        <dbReference type="PIRSR" id="PIRSR001430-2"/>
    </source>
</evidence>
<feature type="domain" description="Pseudouridine synthase I TruA alpha/beta" evidence="8">
    <location>
        <begin position="146"/>
        <end position="248"/>
    </location>
</feature>
<feature type="binding site" evidence="4 6">
    <location>
        <position position="113"/>
    </location>
    <ligand>
        <name>substrate</name>
    </ligand>
</feature>
<comment type="catalytic activity">
    <reaction evidence="4 7">
        <text>uridine(38/39/40) in tRNA = pseudouridine(38/39/40) in tRNA</text>
        <dbReference type="Rhea" id="RHEA:22376"/>
        <dbReference type="Rhea" id="RHEA-COMP:10085"/>
        <dbReference type="Rhea" id="RHEA-COMP:10087"/>
        <dbReference type="ChEBI" id="CHEBI:65314"/>
        <dbReference type="ChEBI" id="CHEBI:65315"/>
        <dbReference type="EC" id="5.4.99.12"/>
    </reaction>
</comment>
<evidence type="ECO:0000256" key="2">
    <source>
        <dbReference type="ARBA" id="ARBA00022694"/>
    </source>
</evidence>
<dbReference type="Pfam" id="PF01416">
    <property type="entry name" value="PseudoU_synth_1"/>
    <property type="match status" value="2"/>
</dbReference>
<evidence type="ECO:0000256" key="5">
    <source>
        <dbReference type="PIRSR" id="PIRSR001430-1"/>
    </source>
</evidence>
<comment type="similarity">
    <text evidence="1 4 7">Belongs to the tRNA pseudouridine synthase TruA family.</text>
</comment>
<dbReference type="NCBIfam" id="TIGR00071">
    <property type="entry name" value="hisT_truA"/>
    <property type="match status" value="1"/>
</dbReference>
<dbReference type="AlphaFoldDB" id="A0A7C3V9U1"/>
<feature type="active site" description="Nucleophile" evidence="4 5">
    <location>
        <position position="55"/>
    </location>
</feature>
<feature type="domain" description="Pseudouridine synthase I TruA alpha/beta" evidence="8">
    <location>
        <begin position="12"/>
        <end position="106"/>
    </location>
</feature>
<protein>
    <recommendedName>
        <fullName evidence="4">tRNA pseudouridine synthase A</fullName>
        <ecNumber evidence="4">5.4.99.12</ecNumber>
    </recommendedName>
    <alternativeName>
        <fullName evidence="4">tRNA pseudouridine(38-40) synthase</fullName>
    </alternativeName>
    <alternativeName>
        <fullName evidence="4">tRNA pseudouridylate synthase I</fullName>
    </alternativeName>
    <alternativeName>
        <fullName evidence="4">tRNA-uridine isomerase I</fullName>
    </alternativeName>
</protein>